<name>A0AAD1BGX0_PREIN</name>
<dbReference type="GO" id="GO:0033104">
    <property type="term" value="C:type VI protein secretion system complex"/>
    <property type="evidence" value="ECO:0007669"/>
    <property type="project" value="InterPro"/>
</dbReference>
<dbReference type="AlphaFoldDB" id="A0AAD1BGX0"/>
<reference evidence="1 2" key="1">
    <citation type="submission" date="2015-07" db="EMBL/GenBank/DDBJ databases">
        <title>Complete genome sequence of Prevotella intermedia strain 17-2.</title>
        <authorList>
            <person name="Nambu T."/>
        </authorList>
    </citation>
    <scope>NUCLEOTIDE SEQUENCE [LARGE SCALE GENOMIC DNA]</scope>
    <source>
        <strain evidence="1 2">17-2</strain>
    </source>
</reference>
<evidence type="ECO:0000313" key="1">
    <source>
        <dbReference type="EMBL" id="BAR95409.1"/>
    </source>
</evidence>
<dbReference type="EMBL" id="AP014925">
    <property type="protein sequence ID" value="BAR95409.1"/>
    <property type="molecule type" value="Genomic_DNA"/>
</dbReference>
<protein>
    <submittedName>
        <fullName evidence="1">Uncharacterized protein</fullName>
    </submittedName>
</protein>
<dbReference type="Pfam" id="PF17642">
    <property type="entry name" value="TssD"/>
    <property type="match status" value="1"/>
</dbReference>
<organism evidence="1 2">
    <name type="scientific">Prevotella intermedia</name>
    <dbReference type="NCBI Taxonomy" id="28131"/>
    <lineage>
        <taxon>Bacteria</taxon>
        <taxon>Pseudomonadati</taxon>
        <taxon>Bacteroidota</taxon>
        <taxon>Bacteroidia</taxon>
        <taxon>Bacteroidales</taxon>
        <taxon>Prevotellaceae</taxon>
        <taxon>Prevotella</taxon>
    </lineage>
</organism>
<evidence type="ECO:0000313" key="2">
    <source>
        <dbReference type="Proteomes" id="UP000067008"/>
    </source>
</evidence>
<dbReference type="Proteomes" id="UP000067008">
    <property type="component" value="Chromosome 2"/>
</dbReference>
<proteinExistence type="predicted"/>
<dbReference type="RefSeq" id="WP_044048036.1">
    <property type="nucleotide sequence ID" value="NZ_AP014925.1"/>
</dbReference>
<accession>A0AAD1BGX0</accession>
<sequence length="224" mass="25686">MSTIALLTLNGHSYDVRLLNQSFNLPVSWNGFPKQSLAGDGQLRMAMDTPADNFILELMMKTEENPIAEGQLEIYDGTDDMPFRCIKFGKAYITEFRETFDVLNGGEMTTYVQISPMEMTINKRLNVERRFFWLWNRKLEGTMQMREVTAVPEVCLINAYWLKPDGTECKEIPFDHPVKLYLKVVNHNIGQTLQFEFEEETDEGIFHASCSGQADADGIVSIDY</sequence>
<gene>
    <name evidence="1" type="ORF">PI172_0681</name>
</gene>
<dbReference type="InterPro" id="IPR041408">
    <property type="entry name" value="Hcp_Tssd"/>
</dbReference>